<dbReference type="HOGENOM" id="CLU_2038843_0_0_1"/>
<keyword evidence="2" id="KW-1185">Reference proteome</keyword>
<dbReference type="RefSeq" id="XP_016594981.1">
    <property type="nucleotide sequence ID" value="XM_016748139.1"/>
</dbReference>
<gene>
    <name evidence="1" type="ORF">PEX2_108710</name>
</gene>
<protein>
    <submittedName>
        <fullName evidence="1">Uncharacterized protein</fullName>
    </submittedName>
</protein>
<sequence>MYDRELQFSTIAYIVKDNEQDILKLLSKKLHSWYIQSCIAVPRPIIERGENVPVFNGDKSVMVETEPSVVTGSILISLAEGEVNCKGSAFCERIGSSCDDAYRKGIHSNTYSTYLEYVTGC</sequence>
<name>A0A0A2IY55_PENEN</name>
<proteinExistence type="predicted"/>
<dbReference type="VEuPathDB" id="FungiDB:PEXP_091100"/>
<organism evidence="1 2">
    <name type="scientific">Penicillium expansum</name>
    <name type="common">Blue mold rot fungus</name>
    <dbReference type="NCBI Taxonomy" id="27334"/>
    <lineage>
        <taxon>Eukaryota</taxon>
        <taxon>Fungi</taxon>
        <taxon>Dikarya</taxon>
        <taxon>Ascomycota</taxon>
        <taxon>Pezizomycotina</taxon>
        <taxon>Eurotiomycetes</taxon>
        <taxon>Eurotiomycetidae</taxon>
        <taxon>Eurotiales</taxon>
        <taxon>Aspergillaceae</taxon>
        <taxon>Penicillium</taxon>
    </lineage>
</organism>
<dbReference type="OrthoDB" id="1896086at2759"/>
<dbReference type="GeneID" id="27683560"/>
<comment type="caution">
    <text evidence="1">The sequence shown here is derived from an EMBL/GenBank/DDBJ whole genome shotgun (WGS) entry which is preliminary data.</text>
</comment>
<dbReference type="STRING" id="27334.A0A0A2IY55"/>
<evidence type="ECO:0000313" key="2">
    <source>
        <dbReference type="Proteomes" id="UP000030143"/>
    </source>
</evidence>
<accession>A0A0A2IY55</accession>
<dbReference type="EMBL" id="JQFZ01000273">
    <property type="protein sequence ID" value="KGO52215.1"/>
    <property type="molecule type" value="Genomic_DNA"/>
</dbReference>
<evidence type="ECO:0000313" key="1">
    <source>
        <dbReference type="EMBL" id="KGO52215.1"/>
    </source>
</evidence>
<dbReference type="AlphaFoldDB" id="A0A0A2IY55"/>
<dbReference type="Proteomes" id="UP000030143">
    <property type="component" value="Unassembled WGS sequence"/>
</dbReference>
<reference evidence="1 2" key="1">
    <citation type="journal article" date="2015" name="Mol. Plant Microbe Interact.">
        <title>Genome, transcriptome, and functional analyses of Penicillium expansum provide new insights into secondary metabolism and pathogenicity.</title>
        <authorList>
            <person name="Ballester A.R."/>
            <person name="Marcet-Houben M."/>
            <person name="Levin E."/>
            <person name="Sela N."/>
            <person name="Selma-Lazaro C."/>
            <person name="Carmona L."/>
            <person name="Wisniewski M."/>
            <person name="Droby S."/>
            <person name="Gonzalez-Candelas L."/>
            <person name="Gabaldon T."/>
        </authorList>
    </citation>
    <scope>NUCLEOTIDE SEQUENCE [LARGE SCALE GENOMIC DNA]</scope>
    <source>
        <strain evidence="1 2">MD-8</strain>
    </source>
</reference>